<dbReference type="SUPFAM" id="SSF56436">
    <property type="entry name" value="C-type lectin-like"/>
    <property type="match status" value="1"/>
</dbReference>
<dbReference type="InterPro" id="IPR016187">
    <property type="entry name" value="CTDL_fold"/>
</dbReference>
<dbReference type="Ensembl" id="ENSLBET00000014361.1">
    <property type="protein sequence ID" value="ENSLBEP00000013611.1"/>
    <property type="gene ID" value="ENSLBEG00000010524.1"/>
</dbReference>
<keyword evidence="3" id="KW-0175">Coiled coil</keyword>
<evidence type="ECO:0000313" key="7">
    <source>
        <dbReference type="Proteomes" id="UP000261660"/>
    </source>
</evidence>
<dbReference type="InParanoid" id="A0A3Q3F1G8"/>
<evidence type="ECO:0000256" key="1">
    <source>
        <dbReference type="ARBA" id="ARBA00022734"/>
    </source>
</evidence>
<proteinExistence type="predicted"/>
<dbReference type="InterPro" id="IPR018378">
    <property type="entry name" value="C-type_lectin_CS"/>
</dbReference>
<evidence type="ECO:0000259" key="5">
    <source>
        <dbReference type="PROSITE" id="PS50041"/>
    </source>
</evidence>
<dbReference type="Gene3D" id="3.10.100.10">
    <property type="entry name" value="Mannose-Binding Protein A, subunit A"/>
    <property type="match status" value="1"/>
</dbReference>
<keyword evidence="4" id="KW-1133">Transmembrane helix</keyword>
<dbReference type="GeneTree" id="ENSGT00940000164508"/>
<dbReference type="Proteomes" id="UP000261660">
    <property type="component" value="Unplaced"/>
</dbReference>
<keyword evidence="2" id="KW-1015">Disulfide bond</keyword>
<dbReference type="InterPro" id="IPR050111">
    <property type="entry name" value="C-type_lectin/snaclec_domain"/>
</dbReference>
<keyword evidence="4" id="KW-0472">Membrane</keyword>
<dbReference type="Pfam" id="PF00059">
    <property type="entry name" value="Lectin_C"/>
    <property type="match status" value="1"/>
</dbReference>
<dbReference type="PROSITE" id="PS00615">
    <property type="entry name" value="C_TYPE_LECTIN_1"/>
    <property type="match status" value="1"/>
</dbReference>
<dbReference type="SMART" id="SM00034">
    <property type="entry name" value="CLECT"/>
    <property type="match status" value="1"/>
</dbReference>
<reference evidence="6" key="2">
    <citation type="submission" date="2025-09" db="UniProtKB">
        <authorList>
            <consortium name="Ensembl"/>
        </authorList>
    </citation>
    <scope>IDENTIFICATION</scope>
</reference>
<dbReference type="OrthoDB" id="10255512at2759"/>
<protein>
    <submittedName>
        <fullName evidence="6">C-type lectin domain family 6 member A-like</fullName>
    </submittedName>
</protein>
<name>A0A3Q3F1G8_9LABR</name>
<dbReference type="CDD" id="cd03590">
    <property type="entry name" value="CLECT_DC-SIGN_like"/>
    <property type="match status" value="1"/>
</dbReference>
<evidence type="ECO:0000256" key="4">
    <source>
        <dbReference type="SAM" id="Phobius"/>
    </source>
</evidence>
<dbReference type="InterPro" id="IPR033989">
    <property type="entry name" value="CD209-like_CTLD"/>
</dbReference>
<accession>A0A3Q3F1G8</accession>
<sequence>MRMDSMEYDDEHTKNLVSFHRTNKMPPRCTTVSFGLLLVLLLACNIGQLIYLASFNYQRSCEAKLSNLSKEKEELLQRYNTLQMNIKLRELDTNYFNLTTQRRELVNKVRELVKIVEKEKGGACQTDWKKFGGSCYYVSTVKKNWTSSRHDCLTQGADLTIINSREKQIFVNGLLGLDINAWIGLTDSLQEGTWMWVDGTPVTTTYWQEGQPNSHEGNQDCGEIVQLGQVGAWNDDGCFAKNVAVCEK</sequence>
<reference evidence="6" key="1">
    <citation type="submission" date="2025-08" db="UniProtKB">
        <authorList>
            <consortium name="Ensembl"/>
        </authorList>
    </citation>
    <scope>IDENTIFICATION</scope>
</reference>
<evidence type="ECO:0000313" key="6">
    <source>
        <dbReference type="Ensembl" id="ENSLBEP00000013611.1"/>
    </source>
</evidence>
<dbReference type="PANTHER" id="PTHR22803">
    <property type="entry name" value="MANNOSE, PHOSPHOLIPASE, LECTIN RECEPTOR RELATED"/>
    <property type="match status" value="1"/>
</dbReference>
<dbReference type="InterPro" id="IPR001304">
    <property type="entry name" value="C-type_lectin-like"/>
</dbReference>
<feature type="transmembrane region" description="Helical" evidence="4">
    <location>
        <begin position="31"/>
        <end position="53"/>
    </location>
</feature>
<dbReference type="InterPro" id="IPR016186">
    <property type="entry name" value="C-type_lectin-like/link_sf"/>
</dbReference>
<keyword evidence="1" id="KW-0430">Lectin</keyword>
<feature type="coiled-coil region" evidence="3">
    <location>
        <begin position="58"/>
        <end position="85"/>
    </location>
</feature>
<dbReference type="STRING" id="56723.ENSLBEP00000013611"/>
<dbReference type="AlphaFoldDB" id="A0A3Q3F1G8"/>
<feature type="domain" description="C-type lectin" evidence="5">
    <location>
        <begin position="131"/>
        <end position="247"/>
    </location>
</feature>
<dbReference type="GO" id="GO:0030246">
    <property type="term" value="F:carbohydrate binding"/>
    <property type="evidence" value="ECO:0007669"/>
    <property type="project" value="UniProtKB-KW"/>
</dbReference>
<dbReference type="PROSITE" id="PS50041">
    <property type="entry name" value="C_TYPE_LECTIN_2"/>
    <property type="match status" value="1"/>
</dbReference>
<evidence type="ECO:0000256" key="3">
    <source>
        <dbReference type="SAM" id="Coils"/>
    </source>
</evidence>
<keyword evidence="7" id="KW-1185">Reference proteome</keyword>
<evidence type="ECO:0000256" key="2">
    <source>
        <dbReference type="ARBA" id="ARBA00023157"/>
    </source>
</evidence>
<keyword evidence="4" id="KW-0812">Transmembrane</keyword>
<organism evidence="6 7">
    <name type="scientific">Labrus bergylta</name>
    <name type="common">ballan wrasse</name>
    <dbReference type="NCBI Taxonomy" id="56723"/>
    <lineage>
        <taxon>Eukaryota</taxon>
        <taxon>Metazoa</taxon>
        <taxon>Chordata</taxon>
        <taxon>Craniata</taxon>
        <taxon>Vertebrata</taxon>
        <taxon>Euteleostomi</taxon>
        <taxon>Actinopterygii</taxon>
        <taxon>Neopterygii</taxon>
        <taxon>Teleostei</taxon>
        <taxon>Neoteleostei</taxon>
        <taxon>Acanthomorphata</taxon>
        <taxon>Eupercaria</taxon>
        <taxon>Labriformes</taxon>
        <taxon>Labridae</taxon>
        <taxon>Labrus</taxon>
    </lineage>
</organism>